<organism evidence="1 2">
    <name type="scientific">Parabacteroides segnis</name>
    <dbReference type="NCBI Taxonomy" id="2763058"/>
    <lineage>
        <taxon>Bacteria</taxon>
        <taxon>Pseudomonadati</taxon>
        <taxon>Bacteroidota</taxon>
        <taxon>Bacteroidia</taxon>
        <taxon>Bacteroidales</taxon>
        <taxon>Tannerellaceae</taxon>
        <taxon>Parabacteroides</taxon>
    </lineage>
</organism>
<proteinExistence type="predicted"/>
<reference evidence="1 2" key="1">
    <citation type="submission" date="2020-08" db="EMBL/GenBank/DDBJ databases">
        <title>Genome public.</title>
        <authorList>
            <person name="Liu C."/>
            <person name="Sun Q."/>
        </authorList>
    </citation>
    <scope>NUCLEOTIDE SEQUENCE [LARGE SCALE GENOMIC DNA]</scope>
    <source>
        <strain evidence="1 2">BX2</strain>
    </source>
</reference>
<dbReference type="Gene3D" id="2.70.98.60">
    <property type="entry name" value="alpha-galactosidase from lactobacil brevis"/>
    <property type="match status" value="1"/>
</dbReference>
<gene>
    <name evidence="1" type="ORF">H8S77_16860</name>
</gene>
<accession>A0ABR7E493</accession>
<dbReference type="EMBL" id="JACOOI010000020">
    <property type="protein sequence ID" value="MBC5644551.1"/>
    <property type="molecule type" value="Genomic_DNA"/>
</dbReference>
<dbReference type="InterPro" id="IPR013320">
    <property type="entry name" value="ConA-like_dom_sf"/>
</dbReference>
<dbReference type="InterPro" id="IPR038417">
    <property type="entry name" value="Alpga-gal_N_sf"/>
</dbReference>
<dbReference type="Proteomes" id="UP000644010">
    <property type="component" value="Unassembled WGS sequence"/>
</dbReference>
<comment type="caution">
    <text evidence="1">The sequence shown here is derived from an EMBL/GenBank/DDBJ whole genome shotgun (WGS) entry which is preliminary data.</text>
</comment>
<dbReference type="Pfam" id="PF13385">
    <property type="entry name" value="Laminin_G_3"/>
    <property type="match status" value="1"/>
</dbReference>
<keyword evidence="2" id="KW-1185">Reference proteome</keyword>
<protein>
    <submittedName>
        <fullName evidence="1">LamG domain-containing protein</fullName>
    </submittedName>
</protein>
<dbReference type="SUPFAM" id="SSF49899">
    <property type="entry name" value="Concanavalin A-like lectins/glucanases"/>
    <property type="match status" value="1"/>
</dbReference>
<sequence>MINRRFLFVLVLLGVFINTFATIKEVFNFNFGKSGNVSFTAAPSQIKSQTGEDILSAQGAPLIYMDAPESHRMKGEGCIFFKTQQDWYENKEIAYPQNGNILFEVWARPRLVDHGDQHQSHVHVIAAIGSGEGGYTFAQVGKNLQVYSSKKGSVTLAPIVPEVWVHIAVKQENGKAVFFLNGEEKETLDATPIIMPGLYVGGSAKGNVFHGDLYQARVSTFQPGKFDGLSDFAIDYQAQKATYTQNKQHRRQIIKMFNSLSGNVVHTKELTERLQEKDWLIHDLKEPCQLVVEKSKDGETARIRIENGLIDRTFYYSDNLACVGYRNLSNGAEYLRGIKPEARIMIDSVWYEVGGLKGQPEYAYLLDSWYKDLYSSPRSFQFDKLEIGDIVKRYDWKPKFNSITTSWPAKGLHVSMIYKPTGQMPEVENITVKVNYEIYEGLPTVAKWVEVINNSDEAKVINKIESEILALSQDQFRRIYAQSDYSFAMVGGAHTEADIVDMWTNEHVPFSGSPVRLIDDTDYNTWAGVRNDEEILFGGKATRNLLVSSVPMGPNVDVTKTEPFQSFCTFELLMDSDDLERNTLGWRRVYRKLAPQTTESLLCGGITSNDPVKLKGFIDQMAEVGMERLDVMAWPGIQYDKLDAEYVNMWKDIASYAKERGIITGGYELMVASRGRGEKYDCIDPKTNKPGCNFGQSVCLASEWKDVFFPKFWEFKEKTGLDVYPIDGPYHGDACASKNHPHHKGLEDSQWKQWSIMRDFTREMQNKGMFVLMPDNYFWHGSTATGMGYREAASNLTLSQQMLLGHQYIYDGTRTKLPTMGWMTLQLVGFYSNDPKIGLEPLCDNLDKYEANLIQLLGSGCQLTIRGNRLYDTPETKKLLSAYIDWFKKYRDILTSDIIHVSRPTGRDLDCIMHVNPFIQHKGMVIVFNPTDRDITKEMRLPLYYSGLKDKATVVASDGTSSEYTLDQKGNLLFPVSIKAQGASWFLIEE</sequence>
<evidence type="ECO:0000313" key="1">
    <source>
        <dbReference type="EMBL" id="MBC5644551.1"/>
    </source>
</evidence>
<dbReference type="RefSeq" id="WP_186960420.1">
    <property type="nucleotide sequence ID" value="NZ_JACOOI010000020.1"/>
</dbReference>
<evidence type="ECO:0000313" key="2">
    <source>
        <dbReference type="Proteomes" id="UP000644010"/>
    </source>
</evidence>
<name>A0ABR7E493_9BACT</name>